<dbReference type="GO" id="GO:0008483">
    <property type="term" value="F:transaminase activity"/>
    <property type="evidence" value="ECO:0007669"/>
    <property type="project" value="UniProtKB-KW"/>
</dbReference>
<dbReference type="InterPro" id="IPR015421">
    <property type="entry name" value="PyrdxlP-dep_Trfase_major"/>
</dbReference>
<dbReference type="AlphaFoldDB" id="W8F0F8"/>
<organism evidence="4 5">
    <name type="scientific">Hymenobacter swuensis DY53</name>
    <dbReference type="NCBI Taxonomy" id="1227739"/>
    <lineage>
        <taxon>Bacteria</taxon>
        <taxon>Pseudomonadati</taxon>
        <taxon>Bacteroidota</taxon>
        <taxon>Cytophagia</taxon>
        <taxon>Cytophagales</taxon>
        <taxon>Hymenobacteraceae</taxon>
        <taxon>Hymenobacter</taxon>
    </lineage>
</organism>
<gene>
    <name evidence="4" type="ORF">Hsw_2788</name>
</gene>
<dbReference type="InterPro" id="IPR015424">
    <property type="entry name" value="PyrdxlP-dep_Trfase"/>
</dbReference>
<dbReference type="PANTHER" id="PTHR43713">
    <property type="entry name" value="GLUTAMATE-1-SEMIALDEHYDE 2,1-AMINOMUTASE"/>
    <property type="match status" value="1"/>
</dbReference>
<dbReference type="SUPFAM" id="SSF53383">
    <property type="entry name" value="PLP-dependent transferases"/>
    <property type="match status" value="1"/>
</dbReference>
<comment type="cofactor">
    <cofactor evidence="1">
        <name>pyridoxal 5'-phosphate</name>
        <dbReference type="ChEBI" id="CHEBI:597326"/>
    </cofactor>
</comment>
<dbReference type="Gene3D" id="3.40.640.10">
    <property type="entry name" value="Type I PLP-dependent aspartate aminotransferase-like (Major domain)"/>
    <property type="match status" value="1"/>
</dbReference>
<dbReference type="Proteomes" id="UP000019423">
    <property type="component" value="Chromosome"/>
</dbReference>
<protein>
    <submittedName>
        <fullName evidence="4">Glutamate-1-semialdehyde aminotransferase</fullName>
        <ecNumber evidence="4">5.4.3.8</ecNumber>
    </submittedName>
</protein>
<dbReference type="EC" id="5.4.3.8" evidence="4"/>
<dbReference type="Pfam" id="PF00202">
    <property type="entry name" value="Aminotran_3"/>
    <property type="match status" value="1"/>
</dbReference>
<dbReference type="PANTHER" id="PTHR43713:SF3">
    <property type="entry name" value="GLUTAMATE-1-SEMIALDEHYDE 2,1-AMINOMUTASE 1, CHLOROPLASTIC-RELATED"/>
    <property type="match status" value="1"/>
</dbReference>
<evidence type="ECO:0000313" key="4">
    <source>
        <dbReference type="EMBL" id="AHJ98383.1"/>
    </source>
</evidence>
<keyword evidence="5" id="KW-1185">Reference proteome</keyword>
<dbReference type="NCBIfam" id="NF004856">
    <property type="entry name" value="PRK06209.1"/>
    <property type="match status" value="1"/>
</dbReference>
<evidence type="ECO:0000256" key="1">
    <source>
        <dbReference type="ARBA" id="ARBA00001933"/>
    </source>
</evidence>
<name>W8F0F8_9BACT</name>
<keyword evidence="2 3" id="KW-0663">Pyridoxal phosphate</keyword>
<sequence>MPATASMLARHRNGSFPGPTPMLDYSTFAPVAPPVPAGSFGQHPRSFSRSNLLKSRFNRVIPGGAHTYAKGDDQFPEFMAPYIVRGQGAHVWDVDGNQFVEFGAGLRSVTLGHAYAPVVQAAQRQLELGANFGRPALLELETAEDFLDFTRAGDMVKFAKNGSDVTSAAIKLARAYTGHDLVAVCQDHPFFSVDDWFMGTTPLQAGIPEAIRRLSLHFRYNDLPGLENLLAAHPGQVACVIMEVEKDQPPLPGYLAGVQALCRREGVVLIFDEIITGFRWHNQGAQHCHGIQPDLSTFGKALANGFSLAALAGRRELMERGGLEHEHERVFLLSTTYGAETHALAAARAVMQVYRQEPVVEHLYALGERLALGFNQSISSHGLQPYVQLMGRPCCLTYATRDAAGQPSQALRALFLQETTRRGILCPSFITNYSMTDEIIDQTVDSLHEVLGIYRRALDEGVENYLEGRPLKVVYRRYN</sequence>
<dbReference type="STRING" id="1227739.Hsw_2788"/>
<dbReference type="InterPro" id="IPR049704">
    <property type="entry name" value="Aminotrans_3_PPA_site"/>
</dbReference>
<dbReference type="PROSITE" id="PS00600">
    <property type="entry name" value="AA_TRANSFER_CLASS_3"/>
    <property type="match status" value="1"/>
</dbReference>
<dbReference type="KEGG" id="hsw:Hsw_2788"/>
<proteinExistence type="inferred from homology"/>
<dbReference type="GO" id="GO:0042286">
    <property type="term" value="F:glutamate-1-semialdehyde 2,1-aminomutase activity"/>
    <property type="evidence" value="ECO:0007669"/>
    <property type="project" value="UniProtKB-EC"/>
</dbReference>
<comment type="similarity">
    <text evidence="3">Belongs to the class-III pyridoxal-phosphate-dependent aminotransferase family.</text>
</comment>
<dbReference type="Gene3D" id="3.90.1150.10">
    <property type="entry name" value="Aspartate Aminotransferase, domain 1"/>
    <property type="match status" value="1"/>
</dbReference>
<keyword evidence="4" id="KW-0032">Aminotransferase</keyword>
<dbReference type="PATRIC" id="fig|1227739.3.peg.2972"/>
<evidence type="ECO:0000256" key="3">
    <source>
        <dbReference type="RuleBase" id="RU003560"/>
    </source>
</evidence>
<dbReference type="InterPro" id="IPR005814">
    <property type="entry name" value="Aminotrans_3"/>
</dbReference>
<evidence type="ECO:0000256" key="2">
    <source>
        <dbReference type="ARBA" id="ARBA00022898"/>
    </source>
</evidence>
<reference evidence="4 5" key="1">
    <citation type="submission" date="2014-01" db="EMBL/GenBank/DDBJ databases">
        <title>Complete genome sequence of ionizing-radiation resistance bacterium Hymenobacter swuensis DY53.</title>
        <authorList>
            <person name="Jung J.-H."/>
            <person name="Jeong S.-W."/>
            <person name="Joe M.-H."/>
            <person name="Cho y.-j."/>
            <person name="Kim M.-K."/>
            <person name="Lim S.-Y."/>
        </authorList>
    </citation>
    <scope>NUCLEOTIDE SEQUENCE [LARGE SCALE GENOMIC DNA]</scope>
    <source>
        <strain evidence="4 5">DY53</strain>
    </source>
</reference>
<dbReference type="InterPro" id="IPR015422">
    <property type="entry name" value="PyrdxlP-dep_Trfase_small"/>
</dbReference>
<evidence type="ECO:0000313" key="5">
    <source>
        <dbReference type="Proteomes" id="UP000019423"/>
    </source>
</evidence>
<keyword evidence="4" id="KW-0808">Transferase</keyword>
<dbReference type="EMBL" id="CP007145">
    <property type="protein sequence ID" value="AHJ98383.1"/>
    <property type="molecule type" value="Genomic_DNA"/>
</dbReference>
<accession>W8F0F8</accession>
<dbReference type="GO" id="GO:0030170">
    <property type="term" value="F:pyridoxal phosphate binding"/>
    <property type="evidence" value="ECO:0007669"/>
    <property type="project" value="InterPro"/>
</dbReference>
<keyword evidence="4" id="KW-0413">Isomerase</keyword>
<dbReference type="eggNOG" id="COG0001">
    <property type="taxonomic scope" value="Bacteria"/>
</dbReference>
<dbReference type="HOGENOM" id="CLU_016922_1_4_10"/>